<feature type="transmembrane region" description="Helical" evidence="6">
    <location>
        <begin position="329"/>
        <end position="350"/>
    </location>
</feature>
<name>A0ABX2ECI1_9BURK</name>
<feature type="transmembrane region" description="Helical" evidence="6">
    <location>
        <begin position="287"/>
        <end position="309"/>
    </location>
</feature>
<comment type="subcellular location">
    <subcellularLocation>
        <location evidence="1">Membrane</location>
        <topology evidence="1">Multi-pass membrane protein</topology>
    </subcellularLocation>
</comment>
<reference evidence="7 8" key="1">
    <citation type="submission" date="2020-05" db="EMBL/GenBank/DDBJ databases">
        <title>Aquincola sp. isolate from soil.</title>
        <authorList>
            <person name="Han J."/>
            <person name="Kim D.-U."/>
        </authorList>
    </citation>
    <scope>NUCLEOTIDE SEQUENCE [LARGE SCALE GENOMIC DNA]</scope>
    <source>
        <strain evidence="7 8">S2</strain>
    </source>
</reference>
<feature type="transmembrane region" description="Helical" evidence="6">
    <location>
        <begin position="514"/>
        <end position="532"/>
    </location>
</feature>
<evidence type="ECO:0000313" key="8">
    <source>
        <dbReference type="Proteomes" id="UP000737171"/>
    </source>
</evidence>
<proteinExistence type="predicted"/>
<feature type="transmembrane region" description="Helical" evidence="6">
    <location>
        <begin position="564"/>
        <end position="587"/>
    </location>
</feature>
<keyword evidence="8" id="KW-1185">Reference proteome</keyword>
<keyword evidence="3" id="KW-0133">Cell shape</keyword>
<gene>
    <name evidence="7" type="ORF">HLB44_01290</name>
</gene>
<feature type="transmembrane region" description="Helical" evidence="6">
    <location>
        <begin position="402"/>
        <end position="421"/>
    </location>
</feature>
<organism evidence="7 8">
    <name type="scientific">Pseudaquabacterium terrae</name>
    <dbReference type="NCBI Taxonomy" id="2732868"/>
    <lineage>
        <taxon>Bacteria</taxon>
        <taxon>Pseudomonadati</taxon>
        <taxon>Pseudomonadota</taxon>
        <taxon>Betaproteobacteria</taxon>
        <taxon>Burkholderiales</taxon>
        <taxon>Sphaerotilaceae</taxon>
        <taxon>Pseudaquabacterium</taxon>
    </lineage>
</organism>
<dbReference type="Pfam" id="PF01098">
    <property type="entry name" value="FTSW_RODA_SPOVE"/>
    <property type="match status" value="1"/>
</dbReference>
<feature type="transmembrane region" description="Helical" evidence="6">
    <location>
        <begin position="362"/>
        <end position="382"/>
    </location>
</feature>
<evidence type="ECO:0000256" key="3">
    <source>
        <dbReference type="ARBA" id="ARBA00022960"/>
    </source>
</evidence>
<evidence type="ECO:0000313" key="7">
    <source>
        <dbReference type="EMBL" id="NRF65608.1"/>
    </source>
</evidence>
<feature type="transmembrane region" description="Helical" evidence="6">
    <location>
        <begin position="538"/>
        <end position="557"/>
    </location>
</feature>
<protein>
    <submittedName>
        <fullName evidence="7">FtsW/RodA/SpoVE family cell cycle protein</fullName>
    </submittedName>
</protein>
<keyword evidence="2 6" id="KW-0812">Transmembrane</keyword>
<dbReference type="EMBL" id="JABRWJ010000001">
    <property type="protein sequence ID" value="NRF65608.1"/>
    <property type="molecule type" value="Genomic_DNA"/>
</dbReference>
<evidence type="ECO:0000256" key="4">
    <source>
        <dbReference type="ARBA" id="ARBA00022989"/>
    </source>
</evidence>
<feature type="transmembrane region" description="Helical" evidence="6">
    <location>
        <begin position="258"/>
        <end position="280"/>
    </location>
</feature>
<feature type="transmembrane region" description="Helical" evidence="6">
    <location>
        <begin position="749"/>
        <end position="770"/>
    </location>
</feature>
<sequence length="779" mass="80861">MTIALASAAPARPGRWARALAPATEALALLAVLVLLWPAFERVADFGEGRGARYAPRGIEVEGLPAPVLPSVCAAVTMRSTLRDALCGTRGAAGGTVPTALPPELQQAVARAARAFGAPVADAQARLDALRLRQHEGVGAVRASADAIAAIEADMQPYLDRYQLQGGDAGAPRPLQCALQWTRAALADGDDAARADALLLLAAALDGRTLPSAAAPLAAPAVSGCAADGAAALAATATLMADARQSLVRARKNEATRALFRSAGSQWGAALLLSYAMLLWSRRARSALLGAGVALGLWSLAAWAARVPWPLAGARAFEPGRAEAAWTSAPAPFVIAFALAGLLLIGAALVRRPAAAAPTATLSSRAGFAGLALATGLGWLLLLELSAHGHALNRYLALYHQGHLWLGMLVFSLLGFGRRPLARALGRALALAGAWRRRSAAWLPPLLAALVLLLGAAVALLVFGLLLKNLRQLTSELGRIWLIVGAAWFFLLRAGPLTRRLAAGDAMDVSLWRYAWPLFFVVGMLVGAMVITRDMGPLLIAAYASGAFVGAAFAMWWQLRGGGSAGAVALALLLFVGWIVAITAALFQAGQVDAVTAARLESLAAPLASTNDQLALVSWFQRAAPPQGYGLGAVPWCGHAPAAQCSGVPAQIHSDYTFTAIVGVFGAAAAWGATLGTALWLHRLIRRHGRVTRGEPRLIALGNGRFAHDGQALLSWLAVGWVVLSLCQLAVTVAGNLAVLPLTGVTFPFVSYGMSSLLVNLGFLALALTVDLPPEARDG</sequence>
<dbReference type="InterPro" id="IPR001182">
    <property type="entry name" value="FtsW/RodA"/>
</dbReference>
<keyword evidence="4 6" id="KW-1133">Transmembrane helix</keyword>
<dbReference type="Proteomes" id="UP000737171">
    <property type="component" value="Unassembled WGS sequence"/>
</dbReference>
<keyword evidence="5 6" id="KW-0472">Membrane</keyword>
<evidence type="ECO:0000256" key="2">
    <source>
        <dbReference type="ARBA" id="ARBA00022692"/>
    </source>
</evidence>
<feature type="transmembrane region" description="Helical" evidence="6">
    <location>
        <begin position="713"/>
        <end position="737"/>
    </location>
</feature>
<feature type="transmembrane region" description="Helical" evidence="6">
    <location>
        <begin position="442"/>
        <end position="466"/>
    </location>
</feature>
<accession>A0ABX2ECI1</accession>
<evidence type="ECO:0000256" key="6">
    <source>
        <dbReference type="SAM" id="Phobius"/>
    </source>
</evidence>
<dbReference type="RefSeq" id="WP_173119807.1">
    <property type="nucleotide sequence ID" value="NZ_JABRWJ010000001.1"/>
</dbReference>
<evidence type="ECO:0000256" key="5">
    <source>
        <dbReference type="ARBA" id="ARBA00023136"/>
    </source>
</evidence>
<feature type="transmembrane region" description="Helical" evidence="6">
    <location>
        <begin position="478"/>
        <end position="494"/>
    </location>
</feature>
<feature type="transmembrane region" description="Helical" evidence="6">
    <location>
        <begin position="656"/>
        <end position="681"/>
    </location>
</feature>
<evidence type="ECO:0000256" key="1">
    <source>
        <dbReference type="ARBA" id="ARBA00004141"/>
    </source>
</evidence>
<comment type="caution">
    <text evidence="7">The sequence shown here is derived from an EMBL/GenBank/DDBJ whole genome shotgun (WGS) entry which is preliminary data.</text>
</comment>